<accession>A0A2H0Y1D3</accession>
<dbReference type="EMBL" id="PEYM01000021">
    <property type="protein sequence ID" value="PIS31376.1"/>
    <property type="molecule type" value="Genomic_DNA"/>
</dbReference>
<gene>
    <name evidence="1" type="ORF">COT42_01225</name>
</gene>
<name>A0A2H0Y1D3_UNCSA</name>
<evidence type="ECO:0000313" key="1">
    <source>
        <dbReference type="EMBL" id="PIS31376.1"/>
    </source>
</evidence>
<protein>
    <submittedName>
        <fullName evidence="1">Uncharacterized protein</fullName>
    </submittedName>
</protein>
<reference evidence="1 2" key="1">
    <citation type="submission" date="2017-09" db="EMBL/GenBank/DDBJ databases">
        <title>Depth-based differentiation of microbial function through sediment-hosted aquifers and enrichment of novel symbionts in the deep terrestrial subsurface.</title>
        <authorList>
            <person name="Probst A.J."/>
            <person name="Ladd B."/>
            <person name="Jarett J.K."/>
            <person name="Geller-Mcgrath D.E."/>
            <person name="Sieber C.M."/>
            <person name="Emerson J.B."/>
            <person name="Anantharaman K."/>
            <person name="Thomas B.C."/>
            <person name="Malmstrom R."/>
            <person name="Stieglmeier M."/>
            <person name="Klingl A."/>
            <person name="Woyke T."/>
            <person name="Ryan C.M."/>
            <person name="Banfield J.F."/>
        </authorList>
    </citation>
    <scope>NUCLEOTIDE SEQUENCE [LARGE SCALE GENOMIC DNA]</scope>
    <source>
        <strain evidence="1">CG08_land_8_20_14_0_20_45_16</strain>
    </source>
</reference>
<evidence type="ECO:0000313" key="2">
    <source>
        <dbReference type="Proteomes" id="UP000231343"/>
    </source>
</evidence>
<dbReference type="AlphaFoldDB" id="A0A2H0Y1D3"/>
<comment type="caution">
    <text evidence="1">The sequence shown here is derived from an EMBL/GenBank/DDBJ whole genome shotgun (WGS) entry which is preliminary data.</text>
</comment>
<organism evidence="1 2">
    <name type="scientific">Candidatus Saganbacteria bacterium CG08_land_8_20_14_0_20_45_16</name>
    <dbReference type="NCBI Taxonomy" id="2014293"/>
    <lineage>
        <taxon>Bacteria</taxon>
        <taxon>Bacillati</taxon>
        <taxon>Saganbacteria</taxon>
    </lineage>
</organism>
<proteinExistence type="predicted"/>
<sequence length="85" mass="9181">MLFLLAKDAPSQAQAETILSHIGVKSILAGLYPKSDVKFADVLFGRLALTDFPLARLLDIFPESDPANQVARSFVHLLASLANSN</sequence>
<dbReference type="Proteomes" id="UP000231343">
    <property type="component" value="Unassembled WGS sequence"/>
</dbReference>